<evidence type="ECO:0000256" key="1">
    <source>
        <dbReference type="SAM" id="MobiDB-lite"/>
    </source>
</evidence>
<dbReference type="NCBIfam" id="NF041492">
    <property type="entry name" value="MobF"/>
    <property type="match status" value="1"/>
</dbReference>
<feature type="domain" description="TrwC relaxase" evidence="2">
    <location>
        <begin position="22"/>
        <end position="325"/>
    </location>
</feature>
<dbReference type="RefSeq" id="WP_275544255.1">
    <property type="nucleotide sequence ID" value="NZ_HG992338.1"/>
</dbReference>
<dbReference type="Pfam" id="PF08751">
    <property type="entry name" value="TrwC"/>
    <property type="match status" value="1"/>
</dbReference>
<keyword evidence="4" id="KW-1185">Reference proteome</keyword>
<evidence type="ECO:0000313" key="4">
    <source>
        <dbReference type="Proteomes" id="UP000835287"/>
    </source>
</evidence>
<proteinExistence type="predicted"/>
<evidence type="ECO:0000313" key="3">
    <source>
        <dbReference type="EMBL" id="CAE6814731.1"/>
    </source>
</evidence>
<evidence type="ECO:0000259" key="2">
    <source>
        <dbReference type="Pfam" id="PF08751"/>
    </source>
</evidence>
<accession>A0ABN7MUL7</accession>
<dbReference type="PANTHER" id="PTHR43788">
    <property type="entry name" value="DNA2/NAM7 HELICASE FAMILY MEMBER"/>
    <property type="match status" value="1"/>
</dbReference>
<reference evidence="3 4" key="1">
    <citation type="submission" date="2021-02" db="EMBL/GenBank/DDBJ databases">
        <authorList>
            <person name="Pothier F. J."/>
        </authorList>
    </citation>
    <scope>NUCLEOTIDE SEQUENCE [LARGE SCALE GENOMIC DNA]</scope>
    <source>
        <strain evidence="3 4">301</strain>
    </source>
</reference>
<name>A0ABN7MUL7_9XANT</name>
<dbReference type="SUPFAM" id="SSF55464">
    <property type="entry name" value="Origin of replication-binding domain, RBD-like"/>
    <property type="match status" value="1"/>
</dbReference>
<gene>
    <name evidence="3" type="primary">recD2</name>
    <name evidence="3" type="ORF">XAC301_32180</name>
</gene>
<dbReference type="Gene3D" id="3.40.50.300">
    <property type="entry name" value="P-loop containing nucleotide triphosphate hydrolases"/>
    <property type="match status" value="2"/>
</dbReference>
<dbReference type="InterPro" id="IPR014862">
    <property type="entry name" value="TrwC"/>
</dbReference>
<dbReference type="Pfam" id="PF13604">
    <property type="entry name" value="AAA_30"/>
    <property type="match status" value="1"/>
</dbReference>
<dbReference type="Gene3D" id="2.30.30.940">
    <property type="match status" value="1"/>
</dbReference>
<dbReference type="InterPro" id="IPR027417">
    <property type="entry name" value="P-loop_NTPase"/>
</dbReference>
<dbReference type="EMBL" id="HG992338">
    <property type="protein sequence ID" value="CAE6814731.1"/>
    <property type="molecule type" value="Genomic_DNA"/>
</dbReference>
<dbReference type="SUPFAM" id="SSF52540">
    <property type="entry name" value="P-loop containing nucleoside triphosphate hydrolases"/>
    <property type="match status" value="2"/>
</dbReference>
<dbReference type="InterPro" id="IPR050534">
    <property type="entry name" value="Coronavir_polyprotein_1ab"/>
</dbReference>
<dbReference type="Proteomes" id="UP000835287">
    <property type="component" value="Chromosome"/>
</dbReference>
<sequence>MINVTPLTAQGKDSKSGAAVVEYLMATEYYFNKDGHAKEAMAWGGKMAAHLNLLSSAVTRERMTKLAAGFDPVTGRALCQNAGEKGKLKPKVDKHGALVVDDKGQPEVVVVGGHRVGYDVTVSAPKDVGIAFALGTPEERDAILQAHQAATALAMGRLEAQVETRRGKGGKDVIGVQGLVWSSHQHFAGRDLDMDLHTHHLVYGVALGEDGKESTFDAVEIWRNARSVDEVYKLELYKNLQALGYPVEHIRELDDDGRETNRTFARLAGVDQEVIDAFSKRRKALLEYAEQHGVSKQQANKATRKHKDEPTYQELVEHWQEALKDFNVSTETLKLAQGNLDAVEHKSDAELLELLHQNEAVFNDIDLVRVLGMEYAGKLDAAGLDARIEQFKTDNGLVLVNAERLAEEDRGLTLARKHTEDRFCAPWMLEAEQAVVDIANRRAKETQHHASPKTVKRVIADYEDAKGFQLSQEQRVAVDHICLNSGAVANLSGLAGTGKTTISELYKEALESEGMVLLGVCVSNKAAQKLEAESGMPSVSMAQMLHDLAEGKRELQPNDVIVIDEAGMVDTRDTRALLAHAEKAKAKVILQGDAEQLQPIGAGSGFQLTKQAVGDVKLTEIRRQARAEDRETAMAFYAKNADGEVVDLKKGKRSRRETLEKGDELKAMLLTSIVEAESQEKSIERLVTDYFKNPSKLNDKLVLAHSRAEVSALNAGIRKGLKERGEIGAEEMTVEGRYNGRKFDLALVQGDRVMFTAKSKDLGVVNGTQATIQSIKPSRSGGYDIVGTLRSENPKEHGRKVVWNTHEHKALVHDYAVTVHKSQGQGKREVFHLMNLGMMDNASSLVAFTRLTKGSYKLYGTYDDVERLHERLGLERLKATVLDAGVREQPAVRPQAQRPKAQAEVLQSKLDALFHEHKEGQGTRRAMSDGERKARRLLEVFDHGRQRPTIPPGSLEGPRIPAPRLHQGLGR</sequence>
<feature type="region of interest" description="Disordered" evidence="1">
    <location>
        <begin position="941"/>
        <end position="971"/>
    </location>
</feature>
<dbReference type="EMBL" id="HG992338">
    <property type="protein sequence ID" value="CAE6814712.1"/>
    <property type="molecule type" value="Genomic_DNA"/>
</dbReference>
<organism evidence="3 4">
    <name type="scientific">Xanthomonas arboricola pv. corylina</name>
    <dbReference type="NCBI Taxonomy" id="487821"/>
    <lineage>
        <taxon>Bacteria</taxon>
        <taxon>Pseudomonadati</taxon>
        <taxon>Pseudomonadota</taxon>
        <taxon>Gammaproteobacteria</taxon>
        <taxon>Lysobacterales</taxon>
        <taxon>Lysobacteraceae</taxon>
        <taxon>Xanthomonas</taxon>
    </lineage>
</organism>
<protein>
    <submittedName>
        <fullName evidence="3">ATP-dependent RecD-like DNA helicase</fullName>
    </submittedName>
</protein>